<dbReference type="Proteomes" id="UP001268256">
    <property type="component" value="Unassembled WGS sequence"/>
</dbReference>
<dbReference type="Gene3D" id="1.20.5.780">
    <property type="entry name" value="Single helix bin"/>
    <property type="match status" value="1"/>
</dbReference>
<comment type="caution">
    <text evidence="3">The sequence shown here is derived from an EMBL/GenBank/DDBJ whole genome shotgun (WGS) entry which is preliminary data.</text>
</comment>
<dbReference type="InterPro" id="IPR010985">
    <property type="entry name" value="Ribbon_hlx_hlx"/>
</dbReference>
<dbReference type="EMBL" id="JAVMIP010000013">
    <property type="protein sequence ID" value="MDS3861523.1"/>
    <property type="molecule type" value="Genomic_DNA"/>
</dbReference>
<reference evidence="4" key="1">
    <citation type="submission" date="2023-07" db="EMBL/GenBank/DDBJ databases">
        <authorList>
            <person name="Luz R."/>
            <person name="Cordeiro R."/>
            <person name="Fonseca A."/>
            <person name="Goncalves V."/>
        </authorList>
    </citation>
    <scope>NUCLEOTIDE SEQUENCE [LARGE SCALE GENOMIC DNA]</scope>
    <source>
        <strain evidence="4">BACA0444</strain>
    </source>
</reference>
<sequence length="90" mass="9911">MSTLNKMARLEAQINPETQALLQKAADLKGCSLTKFVITMVEAEAYGVIVKHQVIKLNQADSQAFVESMLNPPQPDSALNAATHFYQDMC</sequence>
<protein>
    <submittedName>
        <fullName evidence="3">DUF1778 domain-containing protein</fullName>
    </submittedName>
</protein>
<gene>
    <name evidence="3" type="ORF">RIF25_11970</name>
</gene>
<dbReference type="SUPFAM" id="SSF47598">
    <property type="entry name" value="Ribbon-helix-helix"/>
    <property type="match status" value="1"/>
</dbReference>
<dbReference type="RefSeq" id="WP_322878764.1">
    <property type="nucleotide sequence ID" value="NZ_JAVMIP010000013.1"/>
</dbReference>
<accession>A0AAE4JXX9</accession>
<dbReference type="PANTHER" id="PTHR35401">
    <property type="entry name" value="COPG FAMILY HELIX-TURN-HELIX PROTEIN-RELATED-RELATED"/>
    <property type="match status" value="1"/>
</dbReference>
<evidence type="ECO:0000256" key="2">
    <source>
        <dbReference type="ARBA" id="ARBA00049988"/>
    </source>
</evidence>
<name>A0AAE4JXX9_9CYAN</name>
<proteinExistence type="inferred from homology"/>
<comment type="similarity">
    <text evidence="2">Belongs to the TacA antitoxin family.</text>
</comment>
<evidence type="ECO:0000256" key="1">
    <source>
        <dbReference type="ARBA" id="ARBA00022649"/>
    </source>
</evidence>
<dbReference type="AlphaFoldDB" id="A0AAE4JXX9"/>
<dbReference type="InterPro" id="IPR014795">
    <property type="entry name" value="TacA_1-like"/>
</dbReference>
<evidence type="ECO:0000313" key="3">
    <source>
        <dbReference type="EMBL" id="MDS3861523.1"/>
    </source>
</evidence>
<keyword evidence="1" id="KW-1277">Toxin-antitoxin system</keyword>
<dbReference type="PANTHER" id="PTHR35401:SF2">
    <property type="entry name" value="ABC-TYPE TRANSPORT SYSTEM"/>
    <property type="match status" value="1"/>
</dbReference>
<dbReference type="GO" id="GO:0006355">
    <property type="term" value="P:regulation of DNA-templated transcription"/>
    <property type="evidence" value="ECO:0007669"/>
    <property type="project" value="InterPro"/>
</dbReference>
<organism evidence="3 4">
    <name type="scientific">Pseudocalidococcus azoricus BACA0444</name>
    <dbReference type="NCBI Taxonomy" id="2918990"/>
    <lineage>
        <taxon>Bacteria</taxon>
        <taxon>Bacillati</taxon>
        <taxon>Cyanobacteriota</taxon>
        <taxon>Cyanophyceae</taxon>
        <taxon>Acaryochloridales</taxon>
        <taxon>Thermosynechococcaceae</taxon>
        <taxon>Pseudocalidococcus</taxon>
        <taxon>Pseudocalidococcus azoricus</taxon>
    </lineage>
</organism>
<evidence type="ECO:0000313" key="4">
    <source>
        <dbReference type="Proteomes" id="UP001268256"/>
    </source>
</evidence>
<dbReference type="Pfam" id="PF08681">
    <property type="entry name" value="TacA1"/>
    <property type="match status" value="1"/>
</dbReference>
<keyword evidence="4" id="KW-1185">Reference proteome</keyword>